<evidence type="ECO:0000256" key="1">
    <source>
        <dbReference type="SAM" id="Phobius"/>
    </source>
</evidence>
<evidence type="ECO:0008006" key="4">
    <source>
        <dbReference type="Google" id="ProtNLM"/>
    </source>
</evidence>
<gene>
    <name evidence="2" type="ORF">G9U52_36550</name>
</gene>
<keyword evidence="1" id="KW-1133">Transmembrane helix</keyword>
<evidence type="ECO:0000313" key="3">
    <source>
        <dbReference type="Proteomes" id="UP001165962"/>
    </source>
</evidence>
<dbReference type="RefSeq" id="WP_166157704.1">
    <property type="nucleotide sequence ID" value="NZ_JAAOIW010000029.1"/>
</dbReference>
<keyword evidence="1" id="KW-0472">Membrane</keyword>
<sequence>MTLRWGGSFHRILLIVFGDACIAETYIAVVGAVAVVGGMIAIANSPIADPIVIPQEPTVEPGPNITITPMQPQSLTVTQRTFQDNTPTVIANPMVTPEITVSQQPMVQNGETVQSSWIPGTPLTEQAIREAMQGAPLHAQQSGVSLPVVQRYAERLANGEITPPSIKDDGNVLVDGYHRYIASRLVGIQLAYPLAQFLQMVPGQ</sequence>
<name>A0ABX0JIN7_9BACL</name>
<evidence type="ECO:0000313" key="2">
    <source>
        <dbReference type="EMBL" id="NHN35239.1"/>
    </source>
</evidence>
<comment type="caution">
    <text evidence="2">The sequence shown here is derived from an EMBL/GenBank/DDBJ whole genome shotgun (WGS) entry which is preliminary data.</text>
</comment>
<organism evidence="2 3">
    <name type="scientific">Paenibacillus agricola</name>
    <dbReference type="NCBI Taxonomy" id="2716264"/>
    <lineage>
        <taxon>Bacteria</taxon>
        <taxon>Bacillati</taxon>
        <taxon>Bacillota</taxon>
        <taxon>Bacilli</taxon>
        <taxon>Bacillales</taxon>
        <taxon>Paenibacillaceae</taxon>
        <taxon>Paenibacillus</taxon>
    </lineage>
</organism>
<dbReference type="EMBL" id="JAAOIW010000029">
    <property type="protein sequence ID" value="NHN35239.1"/>
    <property type="molecule type" value="Genomic_DNA"/>
</dbReference>
<dbReference type="Proteomes" id="UP001165962">
    <property type="component" value="Unassembled WGS sequence"/>
</dbReference>
<keyword evidence="3" id="KW-1185">Reference proteome</keyword>
<keyword evidence="1" id="KW-0812">Transmembrane</keyword>
<feature type="transmembrane region" description="Helical" evidence="1">
    <location>
        <begin position="12"/>
        <end position="42"/>
    </location>
</feature>
<accession>A0ABX0JIN7</accession>
<proteinExistence type="predicted"/>
<reference evidence="2" key="1">
    <citation type="submission" date="2020-03" db="EMBL/GenBank/DDBJ databases">
        <title>Draft sequencing of Paenibacilllus sp. S3N08.</title>
        <authorList>
            <person name="Kim D.-U."/>
        </authorList>
    </citation>
    <scope>NUCLEOTIDE SEQUENCE</scope>
    <source>
        <strain evidence="2">S3N08</strain>
    </source>
</reference>
<protein>
    <recommendedName>
        <fullName evidence="4">ParB/Sulfiredoxin domain-containing protein</fullName>
    </recommendedName>
</protein>